<proteinExistence type="predicted"/>
<accession>A0A667IX27</accession>
<feature type="region of interest" description="Disordered" evidence="1">
    <location>
        <begin position="1"/>
        <end position="63"/>
    </location>
</feature>
<evidence type="ECO:0000256" key="2">
    <source>
        <dbReference type="SAM" id="Phobius"/>
    </source>
</evidence>
<evidence type="ECO:0000313" key="4">
    <source>
        <dbReference type="Proteomes" id="UP000472241"/>
    </source>
</evidence>
<sequence length="168" mass="19162">MGLTNKSEGEQHLTPNNSDAPNEDQGEEIQQPKEHTPAGQRTRRAGTQPSRCRLPSRRTPATSTNRTVNLLGALPWSIQWFASPYQLPAILQFYPEFLLVFKEAFHDMSHCLKALVKEIGLPIILYFSALSTLHFHLPFLPTLLFLSFIPLSLLLLFLFIILFIIIFF</sequence>
<keyword evidence="2" id="KW-1133">Transmembrane helix</keyword>
<reference evidence="3" key="1">
    <citation type="submission" date="2025-08" db="UniProtKB">
        <authorList>
            <consortium name="Ensembl"/>
        </authorList>
    </citation>
    <scope>IDENTIFICATION</scope>
</reference>
<reference evidence="3" key="2">
    <citation type="submission" date="2025-09" db="UniProtKB">
        <authorList>
            <consortium name="Ensembl"/>
        </authorList>
    </citation>
    <scope>IDENTIFICATION</scope>
</reference>
<dbReference type="Proteomes" id="UP000472241">
    <property type="component" value="Unplaced"/>
</dbReference>
<keyword evidence="4" id="KW-1185">Reference proteome</keyword>
<feature type="transmembrane region" description="Helical" evidence="2">
    <location>
        <begin position="143"/>
        <end position="167"/>
    </location>
</feature>
<keyword evidence="2" id="KW-0812">Transmembrane</keyword>
<feature type="transmembrane region" description="Helical" evidence="2">
    <location>
        <begin position="119"/>
        <end position="137"/>
    </location>
</feature>
<evidence type="ECO:0000313" key="3">
    <source>
        <dbReference type="Ensembl" id="ENSLCNP00005030168.1"/>
    </source>
</evidence>
<dbReference type="AlphaFoldDB" id="A0A667IX27"/>
<organism evidence="3 4">
    <name type="scientific">Lynx canadensis</name>
    <name type="common">Canada lynx</name>
    <name type="synonym">Felis canadensis</name>
    <dbReference type="NCBI Taxonomy" id="61383"/>
    <lineage>
        <taxon>Eukaryota</taxon>
        <taxon>Metazoa</taxon>
        <taxon>Chordata</taxon>
        <taxon>Craniata</taxon>
        <taxon>Vertebrata</taxon>
        <taxon>Euteleostomi</taxon>
        <taxon>Mammalia</taxon>
        <taxon>Eutheria</taxon>
        <taxon>Laurasiatheria</taxon>
        <taxon>Carnivora</taxon>
        <taxon>Feliformia</taxon>
        <taxon>Felidae</taxon>
        <taxon>Felinae</taxon>
        <taxon>Lynx</taxon>
    </lineage>
</organism>
<dbReference type="Ensembl" id="ENSLCNT00005033671.1">
    <property type="protein sequence ID" value="ENSLCNP00005030168.1"/>
    <property type="gene ID" value="ENSLCNG00005019654.1"/>
</dbReference>
<keyword evidence="2" id="KW-0472">Membrane</keyword>
<name>A0A667IX27_LYNCA</name>
<protein>
    <submittedName>
        <fullName evidence="3">Transmembrane protein 31</fullName>
    </submittedName>
</protein>
<evidence type="ECO:0000256" key="1">
    <source>
        <dbReference type="SAM" id="MobiDB-lite"/>
    </source>
</evidence>